<comment type="caution">
    <text evidence="1">The sequence shown here is derived from an EMBL/GenBank/DDBJ whole genome shotgun (WGS) entry which is preliminary data.</text>
</comment>
<gene>
    <name evidence="1" type="ORF">L1049_019401</name>
</gene>
<name>A0AAP0S5P9_LIQFO</name>
<protein>
    <submittedName>
        <fullName evidence="1">Uncharacterized protein</fullName>
    </submittedName>
</protein>
<dbReference type="PANTHER" id="PTHR31973:SF187">
    <property type="entry name" value="MUTATOR TRANSPOSASE MUDRA PROTEIN"/>
    <property type="match status" value="1"/>
</dbReference>
<dbReference type="PANTHER" id="PTHR31973">
    <property type="entry name" value="POLYPROTEIN, PUTATIVE-RELATED"/>
    <property type="match status" value="1"/>
</dbReference>
<evidence type="ECO:0000313" key="2">
    <source>
        <dbReference type="Proteomes" id="UP001415857"/>
    </source>
</evidence>
<proteinExistence type="predicted"/>
<accession>A0AAP0S5P9</accession>
<evidence type="ECO:0000313" key="1">
    <source>
        <dbReference type="EMBL" id="KAK9291453.1"/>
    </source>
</evidence>
<dbReference type="AlphaFoldDB" id="A0AAP0S5P9"/>
<keyword evidence="2" id="KW-1185">Reference proteome</keyword>
<dbReference type="Proteomes" id="UP001415857">
    <property type="component" value="Unassembled WGS sequence"/>
</dbReference>
<organism evidence="1 2">
    <name type="scientific">Liquidambar formosana</name>
    <name type="common">Formosan gum</name>
    <dbReference type="NCBI Taxonomy" id="63359"/>
    <lineage>
        <taxon>Eukaryota</taxon>
        <taxon>Viridiplantae</taxon>
        <taxon>Streptophyta</taxon>
        <taxon>Embryophyta</taxon>
        <taxon>Tracheophyta</taxon>
        <taxon>Spermatophyta</taxon>
        <taxon>Magnoliopsida</taxon>
        <taxon>eudicotyledons</taxon>
        <taxon>Gunneridae</taxon>
        <taxon>Pentapetalae</taxon>
        <taxon>Saxifragales</taxon>
        <taxon>Altingiaceae</taxon>
        <taxon>Liquidambar</taxon>
    </lineage>
</organism>
<reference evidence="1 2" key="1">
    <citation type="journal article" date="2024" name="Plant J.">
        <title>Genome sequences and population genomics reveal climatic adaptation and genomic divergence between two closely related sweetgum species.</title>
        <authorList>
            <person name="Xu W.Q."/>
            <person name="Ren C.Q."/>
            <person name="Zhang X.Y."/>
            <person name="Comes H.P."/>
            <person name="Liu X.H."/>
            <person name="Li Y.G."/>
            <person name="Kettle C.J."/>
            <person name="Jalonen R."/>
            <person name="Gaisberger H."/>
            <person name="Ma Y.Z."/>
            <person name="Qiu Y.X."/>
        </authorList>
    </citation>
    <scope>NUCLEOTIDE SEQUENCE [LARGE SCALE GENOMIC DNA]</scope>
    <source>
        <strain evidence="1">Hangzhou</strain>
    </source>
</reference>
<sequence length="109" mass="12237">MEDFVVKISRSQAYRARRLALEMIDGSHQKQFTRMWDYAAELLRINPGSTIQLLTDTRDGPNAQPVFKRFYVCLHAIKSGFRAGCRPLIGVDGCHLKGPSGMQLLEAIG</sequence>
<dbReference type="EMBL" id="JBBPBK010000001">
    <property type="protein sequence ID" value="KAK9291453.1"/>
    <property type="molecule type" value="Genomic_DNA"/>
</dbReference>